<proteinExistence type="predicted"/>
<name>A0AA85J827_TRIRE</name>
<feature type="compositionally biased region" description="Basic and acidic residues" evidence="1">
    <location>
        <begin position="281"/>
        <end position="298"/>
    </location>
</feature>
<accession>A0AA85J827</accession>
<feature type="region of interest" description="Disordered" evidence="1">
    <location>
        <begin position="253"/>
        <end position="325"/>
    </location>
</feature>
<evidence type="ECO:0000313" key="2">
    <source>
        <dbReference type="Proteomes" id="UP000050795"/>
    </source>
</evidence>
<dbReference type="AlphaFoldDB" id="A0AA85J827"/>
<sequence>MPVNIEVDLSNSLSDAQCQAHCNSHPTTYTEVASNRRKLDQVVEINPTMLTNKYLKYASSSSSKATPSKLPHDNFIIDDNKMYPGEKPSEISPLNKVPVVEMKNLIADSLENTATIKESSTPVQMKEVIQANYMDEQRQPGFTATEIRQPPYLTDGYSNKLDKTTRMIQWENVQTNKVYTTVDVYKRQDSATDDDNDERTMINPNTITPTSSHYDESLTEADDIQISFGQHTPCHNKSVESITHSIQLWKKKKKKKESVVGRQHQNKNIITQRSRLHQKQSSHESKESICNEMNDKQSDSGSETFDQKPSDPHQPMKPILRSDSSVTTYIEEESTFYSTMHQKDG</sequence>
<dbReference type="Proteomes" id="UP000050795">
    <property type="component" value="Unassembled WGS sequence"/>
</dbReference>
<evidence type="ECO:0000313" key="3">
    <source>
        <dbReference type="WBParaSite" id="TREG1_135170.1"/>
    </source>
</evidence>
<evidence type="ECO:0000256" key="1">
    <source>
        <dbReference type="SAM" id="MobiDB-lite"/>
    </source>
</evidence>
<organism evidence="2 3">
    <name type="scientific">Trichobilharzia regenti</name>
    <name type="common">Nasal bird schistosome</name>
    <dbReference type="NCBI Taxonomy" id="157069"/>
    <lineage>
        <taxon>Eukaryota</taxon>
        <taxon>Metazoa</taxon>
        <taxon>Spiralia</taxon>
        <taxon>Lophotrochozoa</taxon>
        <taxon>Platyhelminthes</taxon>
        <taxon>Trematoda</taxon>
        <taxon>Digenea</taxon>
        <taxon>Strigeidida</taxon>
        <taxon>Schistosomatoidea</taxon>
        <taxon>Schistosomatidae</taxon>
        <taxon>Trichobilharzia</taxon>
    </lineage>
</organism>
<feature type="compositionally biased region" description="Polar residues" evidence="1">
    <location>
        <begin position="202"/>
        <end position="212"/>
    </location>
</feature>
<feature type="region of interest" description="Disordered" evidence="1">
    <location>
        <begin position="189"/>
        <end position="214"/>
    </location>
</feature>
<protein>
    <submittedName>
        <fullName evidence="3">Uncharacterized protein</fullName>
    </submittedName>
</protein>
<dbReference type="WBParaSite" id="TREG1_135170.1">
    <property type="protein sequence ID" value="TREG1_135170.1"/>
    <property type="gene ID" value="TREG1_135170"/>
</dbReference>
<reference evidence="2" key="1">
    <citation type="submission" date="2022-06" db="EMBL/GenBank/DDBJ databases">
        <authorList>
            <person name="Berger JAMES D."/>
            <person name="Berger JAMES D."/>
        </authorList>
    </citation>
    <scope>NUCLEOTIDE SEQUENCE [LARGE SCALE GENOMIC DNA]</scope>
</reference>
<reference evidence="3" key="2">
    <citation type="submission" date="2023-11" db="UniProtKB">
        <authorList>
            <consortium name="WormBaseParasite"/>
        </authorList>
    </citation>
    <scope>IDENTIFICATION</scope>
</reference>
<keyword evidence="2" id="KW-1185">Reference proteome</keyword>